<dbReference type="Proteomes" id="UP000018461">
    <property type="component" value="Unassembled WGS sequence"/>
</dbReference>
<dbReference type="Gene3D" id="3.10.129.10">
    <property type="entry name" value="Hotdog Thioesterase"/>
    <property type="match status" value="1"/>
</dbReference>
<dbReference type="InterPro" id="IPR006683">
    <property type="entry name" value="Thioestr_dom"/>
</dbReference>
<dbReference type="RefSeq" id="WP_009535283.1">
    <property type="nucleotide sequence ID" value="NZ_KE148312.1"/>
</dbReference>
<dbReference type="Pfam" id="PF03061">
    <property type="entry name" value="4HBT"/>
    <property type="match status" value="1"/>
</dbReference>
<keyword evidence="5" id="KW-1185">Reference proteome</keyword>
<keyword evidence="2" id="KW-0378">Hydrolase</keyword>
<dbReference type="AlphaFoldDB" id="G9WQ04"/>
<reference evidence="4" key="2">
    <citation type="submission" date="2013-03" db="EMBL/GenBank/DDBJ databases">
        <title>The Genome Sequence of Oribacterium sp. ACB1.</title>
        <authorList>
            <consortium name="The Broad Institute Genomics Platform"/>
            <consortium name="The Broad Institute Genome Sequencing Center for Infectious Disease"/>
            <person name="Earl A."/>
            <person name="Ward D."/>
            <person name="Feldgarden M."/>
            <person name="Gevers D."/>
            <person name="Sizova M."/>
            <person name="Hazen A."/>
            <person name="Epstein S."/>
            <person name="Walker B."/>
            <person name="Young S."/>
            <person name="Zeng Q."/>
            <person name="Gargeya S."/>
            <person name="Fitzgerald M."/>
            <person name="Haas B."/>
            <person name="Abouelleil A."/>
            <person name="Allen A.W."/>
            <person name="Alvarado L."/>
            <person name="Arachchi H.M."/>
            <person name="Berlin A.M."/>
            <person name="Chapman S.B."/>
            <person name="Gainer-Dewar J."/>
            <person name="Goldberg J."/>
            <person name="Griggs A."/>
            <person name="Gujja S."/>
            <person name="Hansen M."/>
            <person name="Howarth C."/>
            <person name="Imamovic A."/>
            <person name="Ireland A."/>
            <person name="Larimer J."/>
            <person name="McCowan C."/>
            <person name="Murphy C."/>
            <person name="Pearson M."/>
            <person name="Poon T.W."/>
            <person name="Priest M."/>
            <person name="Roberts A."/>
            <person name="Saif S."/>
            <person name="Shea T."/>
            <person name="Sisk P."/>
            <person name="Sykes S."/>
            <person name="Wortman J."/>
            <person name="Nusbaum C."/>
            <person name="Birren B."/>
        </authorList>
    </citation>
    <scope>NUCLEOTIDE SEQUENCE [LARGE SCALE GENOMIC DNA]</scope>
    <source>
        <strain evidence="4">ACB1</strain>
    </source>
</reference>
<feature type="domain" description="Thioesterase" evidence="3">
    <location>
        <begin position="51"/>
        <end position="125"/>
    </location>
</feature>
<gene>
    <name evidence="4" type="ORF">HMPREF9625_01437</name>
</gene>
<protein>
    <recommendedName>
        <fullName evidence="3">Thioesterase domain-containing protein</fullName>
    </recommendedName>
</protein>
<dbReference type="EMBL" id="AFZC02000001">
    <property type="protein sequence ID" value="EHL10437.1"/>
    <property type="molecule type" value="Genomic_DNA"/>
</dbReference>
<sequence>MISKMMNEKIMEGIRAHMQDLSGFDRIELLEIEPGHSLFKIDVTEKMLNHYGAVHGGALYTLCDMVSGMTAYAYGVSNVTLSGNINYVRPAGVGTLYIECNTLHKGRTTVVQDVTVRDKEEKLLCTARMTMYITGEVE</sequence>
<name>G9WQ04_9FIRM</name>
<dbReference type="STRING" id="796943.HMPREF9625_01437"/>
<dbReference type="InterPro" id="IPR003736">
    <property type="entry name" value="PAAI_dom"/>
</dbReference>
<comment type="caution">
    <text evidence="4">The sequence shown here is derived from an EMBL/GenBank/DDBJ whole genome shotgun (WGS) entry which is preliminary data.</text>
</comment>
<dbReference type="NCBIfam" id="TIGR00369">
    <property type="entry name" value="unchar_dom_1"/>
    <property type="match status" value="1"/>
</dbReference>
<evidence type="ECO:0000256" key="2">
    <source>
        <dbReference type="ARBA" id="ARBA00022801"/>
    </source>
</evidence>
<dbReference type="SUPFAM" id="SSF54637">
    <property type="entry name" value="Thioesterase/thiol ester dehydrase-isomerase"/>
    <property type="match status" value="1"/>
</dbReference>
<dbReference type="InterPro" id="IPR029069">
    <property type="entry name" value="HotDog_dom_sf"/>
</dbReference>
<evidence type="ECO:0000256" key="1">
    <source>
        <dbReference type="ARBA" id="ARBA00008324"/>
    </source>
</evidence>
<evidence type="ECO:0000313" key="4">
    <source>
        <dbReference type="EMBL" id="EHL10437.1"/>
    </source>
</evidence>
<organism evidence="4 5">
    <name type="scientific">Oribacterium parvum ACB1</name>
    <dbReference type="NCBI Taxonomy" id="796943"/>
    <lineage>
        <taxon>Bacteria</taxon>
        <taxon>Bacillati</taxon>
        <taxon>Bacillota</taxon>
        <taxon>Clostridia</taxon>
        <taxon>Lachnospirales</taxon>
        <taxon>Lachnospiraceae</taxon>
        <taxon>Oribacterium</taxon>
    </lineage>
</organism>
<dbReference type="PATRIC" id="fig|796943.3.peg.1897"/>
<dbReference type="PANTHER" id="PTHR21660:SF1">
    <property type="entry name" value="ACYL-COENZYME A THIOESTERASE 13"/>
    <property type="match status" value="1"/>
</dbReference>
<evidence type="ECO:0000259" key="3">
    <source>
        <dbReference type="Pfam" id="PF03061"/>
    </source>
</evidence>
<dbReference type="CDD" id="cd03443">
    <property type="entry name" value="PaaI_thioesterase"/>
    <property type="match status" value="1"/>
</dbReference>
<dbReference type="GO" id="GO:0047617">
    <property type="term" value="F:fatty acyl-CoA hydrolase activity"/>
    <property type="evidence" value="ECO:0007669"/>
    <property type="project" value="InterPro"/>
</dbReference>
<comment type="similarity">
    <text evidence="1">Belongs to the thioesterase PaaI family.</text>
</comment>
<dbReference type="InterPro" id="IPR039298">
    <property type="entry name" value="ACOT13"/>
</dbReference>
<dbReference type="PANTHER" id="PTHR21660">
    <property type="entry name" value="THIOESTERASE SUPERFAMILY MEMBER-RELATED"/>
    <property type="match status" value="1"/>
</dbReference>
<evidence type="ECO:0000313" key="5">
    <source>
        <dbReference type="Proteomes" id="UP000018461"/>
    </source>
</evidence>
<reference evidence="4" key="1">
    <citation type="submission" date="2011-08" db="EMBL/GenBank/DDBJ databases">
        <authorList>
            <consortium name="The Broad Institute Genome Sequencing Platform"/>
            <person name="Earl A."/>
            <person name="Ward D."/>
            <person name="Feldgarden M."/>
            <person name="Gevers D."/>
            <person name="Sizova M."/>
            <person name="Hazen A."/>
            <person name="Epstein S."/>
            <person name="Young S.K."/>
            <person name="Zeng Q."/>
            <person name="Gargeya S."/>
            <person name="Fitzgerald M."/>
            <person name="Haas B."/>
            <person name="Abouelleil A."/>
            <person name="Alvarado L."/>
            <person name="Arachchi H.M."/>
            <person name="Berlin A."/>
            <person name="Brown A."/>
            <person name="Chapman S.B."/>
            <person name="Chen Z."/>
            <person name="Dunbar C."/>
            <person name="Freedman E."/>
            <person name="Gearin G."/>
            <person name="Gellesch M."/>
            <person name="Goldberg J."/>
            <person name="Griggs A."/>
            <person name="Gujja S."/>
            <person name="Heiman D."/>
            <person name="Howarth C."/>
            <person name="Larson L."/>
            <person name="Lui A."/>
            <person name="MacDonald P.J.P."/>
            <person name="Montmayeur A."/>
            <person name="Murphy C."/>
            <person name="Neiman D."/>
            <person name="Pearson M."/>
            <person name="Priest M."/>
            <person name="Roberts A."/>
            <person name="Saif S."/>
            <person name="Shea T."/>
            <person name="Shenoy N."/>
            <person name="Sisk P."/>
            <person name="Stolte C."/>
            <person name="Sykes S."/>
            <person name="Wortman J."/>
            <person name="Nusbaum C."/>
            <person name="Birren B."/>
        </authorList>
    </citation>
    <scope>NUCLEOTIDE SEQUENCE [LARGE SCALE GENOMIC DNA]</scope>
    <source>
        <strain evidence="4">ACB1</strain>
    </source>
</reference>
<dbReference type="HOGENOM" id="CLU_089876_11_1_9"/>
<accession>G9WQ04</accession>
<proteinExistence type="inferred from homology"/>